<feature type="region of interest" description="Disordered" evidence="1">
    <location>
        <begin position="1"/>
        <end position="25"/>
    </location>
</feature>
<reference evidence="3" key="1">
    <citation type="submission" date="2016-07" db="EMBL/GenBank/DDBJ databases">
        <authorList>
            <person name="Florea S."/>
            <person name="Webb J.S."/>
            <person name="Jaromczyk J."/>
            <person name="Schardl C.L."/>
        </authorList>
    </citation>
    <scope>NUCLEOTIDE SEQUENCE [LARGE SCALE GENOMIC DNA]</scope>
    <source>
        <strain evidence="3">MIT 01-6242</strain>
    </source>
</reference>
<evidence type="ECO:0000313" key="3">
    <source>
        <dbReference type="Proteomes" id="UP000092884"/>
    </source>
</evidence>
<dbReference type="Proteomes" id="UP000092884">
    <property type="component" value="Chromosome"/>
</dbReference>
<accession>A0A1B1U3V0</accession>
<dbReference type="STRING" id="222136.BBW65_00735"/>
<name>A0A1B1U3V0_9HELI</name>
<dbReference type="EMBL" id="CP016503">
    <property type="protein sequence ID" value="ANV97429.1"/>
    <property type="molecule type" value="Genomic_DNA"/>
</dbReference>
<feature type="compositionally biased region" description="Basic and acidic residues" evidence="1">
    <location>
        <begin position="1"/>
        <end position="13"/>
    </location>
</feature>
<keyword evidence="3" id="KW-1185">Reference proteome</keyword>
<evidence type="ECO:0000256" key="1">
    <source>
        <dbReference type="SAM" id="MobiDB-lite"/>
    </source>
</evidence>
<dbReference type="AlphaFoldDB" id="A0A1B1U3V0"/>
<sequence>MIQNEKKGGELKQSKGKANADQTKLVEPKRIPKLPKVLFLQNAVRYFSFLGLLLPKHTF</sequence>
<evidence type="ECO:0000313" key="2">
    <source>
        <dbReference type="EMBL" id="ANV97429.1"/>
    </source>
</evidence>
<gene>
    <name evidence="2" type="ORF">BBW65_00735</name>
</gene>
<proteinExistence type="predicted"/>
<organism evidence="2 3">
    <name type="scientific">Helicobacter enhydrae</name>
    <dbReference type="NCBI Taxonomy" id="222136"/>
    <lineage>
        <taxon>Bacteria</taxon>
        <taxon>Pseudomonadati</taxon>
        <taxon>Campylobacterota</taxon>
        <taxon>Epsilonproteobacteria</taxon>
        <taxon>Campylobacterales</taxon>
        <taxon>Helicobacteraceae</taxon>
        <taxon>Helicobacter</taxon>
    </lineage>
</organism>
<dbReference type="KEGG" id="het:BBW65_00735"/>
<protein>
    <submittedName>
        <fullName evidence="2">Uncharacterized protein</fullName>
    </submittedName>
</protein>